<feature type="non-terminal residue" evidence="1">
    <location>
        <position position="64"/>
    </location>
</feature>
<gene>
    <name evidence="1" type="ORF">BDCG_17190</name>
</gene>
<organism evidence="1 2">
    <name type="scientific">Ajellomyces dermatitidis (strain ER-3 / ATCC MYA-2586)</name>
    <name type="common">Blastomyces dermatitidis</name>
    <dbReference type="NCBI Taxonomy" id="559297"/>
    <lineage>
        <taxon>Eukaryota</taxon>
        <taxon>Fungi</taxon>
        <taxon>Dikarya</taxon>
        <taxon>Ascomycota</taxon>
        <taxon>Pezizomycotina</taxon>
        <taxon>Eurotiomycetes</taxon>
        <taxon>Eurotiomycetidae</taxon>
        <taxon>Onygenales</taxon>
        <taxon>Ajellomycetaceae</taxon>
        <taxon>Blastomyces</taxon>
    </lineage>
</organism>
<accession>A0ABX2VX01</accession>
<proteinExistence type="predicted"/>
<reference evidence="2" key="1">
    <citation type="journal article" date="2015" name="PLoS Genet.">
        <title>The dynamic genome and transcriptome of the human fungal pathogen Blastomyces and close relative Emmonsia.</title>
        <authorList>
            <person name="Munoz J.F."/>
            <person name="Gauthier G.M."/>
            <person name="Desjardins C.A."/>
            <person name="Gallo J.E."/>
            <person name="Holder J."/>
            <person name="Sullivan T.D."/>
            <person name="Marty A.J."/>
            <person name="Carmen J.C."/>
            <person name="Chen Z."/>
            <person name="Ding L."/>
            <person name="Gujja S."/>
            <person name="Magrini V."/>
            <person name="Misas E."/>
            <person name="Mitreva M."/>
            <person name="Priest M."/>
            <person name="Saif S."/>
            <person name="Whiston E.A."/>
            <person name="Young S."/>
            <person name="Zeng Q."/>
            <person name="Goldman W.E."/>
            <person name="Mardis E.R."/>
            <person name="Taylor J.W."/>
            <person name="McEwen J.G."/>
            <person name="Clay O.K."/>
            <person name="Klein B.S."/>
            <person name="Cuomo C.A."/>
        </authorList>
    </citation>
    <scope>NUCLEOTIDE SEQUENCE [LARGE SCALE GENOMIC DNA]</scope>
    <source>
        <strain evidence="2">ER-3 / ATCC MYA-2586</strain>
    </source>
</reference>
<dbReference type="RefSeq" id="XP_045281392.1">
    <property type="nucleotide sequence ID" value="XM_045426336.1"/>
</dbReference>
<dbReference type="GeneID" id="69032082"/>
<name>A0ABX2VX01_AJEDR</name>
<sequence>MAIFMYNTTSPEPVNDSLSSQLHTVHLLKACTSDPQSGEESQHLLSMLIPVPLFPVSDDLSKNA</sequence>
<dbReference type="EMBL" id="EQ999978">
    <property type="protein sequence ID" value="OAT01665.1"/>
    <property type="molecule type" value="Genomic_DNA"/>
</dbReference>
<protein>
    <submittedName>
        <fullName evidence="1">Uncharacterized protein</fullName>
    </submittedName>
</protein>
<evidence type="ECO:0000313" key="1">
    <source>
        <dbReference type="EMBL" id="OAT01665.1"/>
    </source>
</evidence>
<evidence type="ECO:0000313" key="2">
    <source>
        <dbReference type="Proteomes" id="UP000002039"/>
    </source>
</evidence>
<keyword evidence="2" id="KW-1185">Reference proteome</keyword>
<dbReference type="Proteomes" id="UP000002039">
    <property type="component" value="Unassembled WGS sequence"/>
</dbReference>